<dbReference type="InterPro" id="IPR052982">
    <property type="entry name" value="SRP1/TIP1-like"/>
</dbReference>
<keyword evidence="2" id="KW-0472">Membrane</keyword>
<keyword evidence="3" id="KW-0732">Signal</keyword>
<feature type="chain" id="PRO_5043440561" description="Mid2 domain-containing protein" evidence="3">
    <location>
        <begin position="25"/>
        <end position="260"/>
    </location>
</feature>
<evidence type="ECO:0000313" key="5">
    <source>
        <dbReference type="Proteomes" id="UP001321760"/>
    </source>
</evidence>
<dbReference type="EMBL" id="MU865999">
    <property type="protein sequence ID" value="KAK4443133.1"/>
    <property type="molecule type" value="Genomic_DNA"/>
</dbReference>
<keyword evidence="2" id="KW-0812">Transmembrane</keyword>
<feature type="compositionally biased region" description="Low complexity" evidence="1">
    <location>
        <begin position="158"/>
        <end position="182"/>
    </location>
</feature>
<gene>
    <name evidence="4" type="ORF">QBC34DRAFT_213768</name>
</gene>
<feature type="region of interest" description="Disordered" evidence="1">
    <location>
        <begin position="237"/>
        <end position="260"/>
    </location>
</feature>
<name>A0AAV9G3Q9_9PEZI</name>
<accession>A0AAV9G3Q9</accession>
<evidence type="ECO:0000256" key="2">
    <source>
        <dbReference type="SAM" id="Phobius"/>
    </source>
</evidence>
<feature type="transmembrane region" description="Helical" evidence="2">
    <location>
        <begin position="209"/>
        <end position="231"/>
    </location>
</feature>
<evidence type="ECO:0008006" key="6">
    <source>
        <dbReference type="Google" id="ProtNLM"/>
    </source>
</evidence>
<dbReference type="Proteomes" id="UP001321760">
    <property type="component" value="Unassembled WGS sequence"/>
</dbReference>
<dbReference type="AlphaFoldDB" id="A0AAV9G3Q9"/>
<evidence type="ECO:0000313" key="4">
    <source>
        <dbReference type="EMBL" id="KAK4443133.1"/>
    </source>
</evidence>
<evidence type="ECO:0000256" key="3">
    <source>
        <dbReference type="SAM" id="SignalP"/>
    </source>
</evidence>
<reference evidence="4" key="2">
    <citation type="submission" date="2023-05" db="EMBL/GenBank/DDBJ databases">
        <authorList>
            <consortium name="Lawrence Berkeley National Laboratory"/>
            <person name="Steindorff A."/>
            <person name="Hensen N."/>
            <person name="Bonometti L."/>
            <person name="Westerberg I."/>
            <person name="Brannstrom I.O."/>
            <person name="Guillou S."/>
            <person name="Cros-Aarteil S."/>
            <person name="Calhoun S."/>
            <person name="Haridas S."/>
            <person name="Kuo A."/>
            <person name="Mondo S."/>
            <person name="Pangilinan J."/>
            <person name="Riley R."/>
            <person name="Labutti K."/>
            <person name="Andreopoulos B."/>
            <person name="Lipzen A."/>
            <person name="Chen C."/>
            <person name="Yanf M."/>
            <person name="Daum C."/>
            <person name="Ng V."/>
            <person name="Clum A."/>
            <person name="Ohm R."/>
            <person name="Martin F."/>
            <person name="Silar P."/>
            <person name="Natvig D."/>
            <person name="Lalanne C."/>
            <person name="Gautier V."/>
            <person name="Ament-Velasquez S.L."/>
            <person name="Kruys A."/>
            <person name="Hutchinson M.I."/>
            <person name="Powell A.J."/>
            <person name="Barry K."/>
            <person name="Miller A.N."/>
            <person name="Grigoriev I.V."/>
            <person name="Debuchy R."/>
            <person name="Gladieux P."/>
            <person name="Thoren M.H."/>
            <person name="Johannesson H."/>
        </authorList>
    </citation>
    <scope>NUCLEOTIDE SEQUENCE</scope>
    <source>
        <strain evidence="4">PSN243</strain>
    </source>
</reference>
<reference evidence="4" key="1">
    <citation type="journal article" date="2023" name="Mol. Phylogenet. Evol.">
        <title>Genome-scale phylogeny and comparative genomics of the fungal order Sordariales.</title>
        <authorList>
            <person name="Hensen N."/>
            <person name="Bonometti L."/>
            <person name="Westerberg I."/>
            <person name="Brannstrom I.O."/>
            <person name="Guillou S."/>
            <person name="Cros-Aarteil S."/>
            <person name="Calhoun S."/>
            <person name="Haridas S."/>
            <person name="Kuo A."/>
            <person name="Mondo S."/>
            <person name="Pangilinan J."/>
            <person name="Riley R."/>
            <person name="LaButti K."/>
            <person name="Andreopoulos B."/>
            <person name="Lipzen A."/>
            <person name="Chen C."/>
            <person name="Yan M."/>
            <person name="Daum C."/>
            <person name="Ng V."/>
            <person name="Clum A."/>
            <person name="Steindorff A."/>
            <person name="Ohm R.A."/>
            <person name="Martin F."/>
            <person name="Silar P."/>
            <person name="Natvig D.O."/>
            <person name="Lalanne C."/>
            <person name="Gautier V."/>
            <person name="Ament-Velasquez S.L."/>
            <person name="Kruys A."/>
            <person name="Hutchinson M.I."/>
            <person name="Powell A.J."/>
            <person name="Barry K."/>
            <person name="Miller A.N."/>
            <person name="Grigoriev I.V."/>
            <person name="Debuchy R."/>
            <person name="Gladieux P."/>
            <person name="Hiltunen Thoren M."/>
            <person name="Johannesson H."/>
        </authorList>
    </citation>
    <scope>NUCLEOTIDE SEQUENCE</scope>
    <source>
        <strain evidence="4">PSN243</strain>
    </source>
</reference>
<feature type="signal peptide" evidence="3">
    <location>
        <begin position="1"/>
        <end position="24"/>
    </location>
</feature>
<organism evidence="4 5">
    <name type="scientific">Podospora aff. communis PSN243</name>
    <dbReference type="NCBI Taxonomy" id="3040156"/>
    <lineage>
        <taxon>Eukaryota</taxon>
        <taxon>Fungi</taxon>
        <taxon>Dikarya</taxon>
        <taxon>Ascomycota</taxon>
        <taxon>Pezizomycotina</taxon>
        <taxon>Sordariomycetes</taxon>
        <taxon>Sordariomycetidae</taxon>
        <taxon>Sordariales</taxon>
        <taxon>Podosporaceae</taxon>
        <taxon>Podospora</taxon>
    </lineage>
</organism>
<dbReference type="PANTHER" id="PTHR40633:SF1">
    <property type="entry name" value="GPI ANCHORED SERINE-THREONINE RICH PROTEIN (AFU_ORTHOLOGUE AFUA_1G03630)"/>
    <property type="match status" value="1"/>
</dbReference>
<evidence type="ECO:0000256" key="1">
    <source>
        <dbReference type="SAM" id="MobiDB-lite"/>
    </source>
</evidence>
<dbReference type="PANTHER" id="PTHR40633">
    <property type="entry name" value="MATRIX PROTEIN, PUTATIVE (AFU_ORTHOLOGUE AFUA_8G05410)-RELATED"/>
    <property type="match status" value="1"/>
</dbReference>
<feature type="region of interest" description="Disordered" evidence="1">
    <location>
        <begin position="117"/>
        <end position="182"/>
    </location>
</feature>
<keyword evidence="5" id="KW-1185">Reference proteome</keyword>
<comment type="caution">
    <text evidence="4">The sequence shown here is derived from an EMBL/GenBank/DDBJ whole genome shotgun (WGS) entry which is preliminary data.</text>
</comment>
<protein>
    <recommendedName>
        <fullName evidence="6">Mid2 domain-containing protein</fullName>
    </recommendedName>
</protein>
<keyword evidence="2" id="KW-1133">Transmembrane helix</keyword>
<proteinExistence type="predicted"/>
<sequence>MGILPRPRWPLLVSLLLLIQTSLAVVLTNTEYNLQIGVPFTITWTEAAGPVRIDLYGGDDANTLFEIQAIAANVDGTSFIWTPADVPQRNAYAILVSDGISTNAISFAFTFNAVQTTTTSTTTPPTTTSTTAPPTTTTPSTSNTLTTTSSSRPFTAATVPSNSTITTPTNTVPTSAPTGPPTAAADVVNNVPGAQRGDTSQVLSTAAKVGVGLAAGVGIIAIIAGSVIMIIKKNKQYDEQEKELEEGGASSGGEGGREEA</sequence>
<feature type="compositionally biased region" description="Low complexity" evidence="1">
    <location>
        <begin position="117"/>
        <end position="151"/>
    </location>
</feature>